<dbReference type="SUPFAM" id="SSF55666">
    <property type="entry name" value="Ribonuclease PH domain 2-like"/>
    <property type="match status" value="1"/>
</dbReference>
<evidence type="ECO:0000256" key="9">
    <source>
        <dbReference type="ARBA" id="ARBA00030617"/>
    </source>
</evidence>
<keyword evidence="11" id="KW-0689">Ribosomal protein</keyword>
<dbReference type="InterPro" id="IPR020568">
    <property type="entry name" value="Ribosomal_Su5_D2-typ_SF"/>
</dbReference>
<keyword evidence="5" id="KW-0698">rRNA processing</keyword>
<dbReference type="GO" id="GO:0035925">
    <property type="term" value="F:mRNA 3'-UTR AU-rich region binding"/>
    <property type="evidence" value="ECO:0007669"/>
    <property type="project" value="TreeGrafter"/>
</dbReference>
<organism evidence="11 12">
    <name type="scientific">Zopfia rhizophila CBS 207.26</name>
    <dbReference type="NCBI Taxonomy" id="1314779"/>
    <lineage>
        <taxon>Eukaryota</taxon>
        <taxon>Fungi</taxon>
        <taxon>Dikarya</taxon>
        <taxon>Ascomycota</taxon>
        <taxon>Pezizomycotina</taxon>
        <taxon>Dothideomycetes</taxon>
        <taxon>Dothideomycetes incertae sedis</taxon>
        <taxon>Zopfiaceae</taxon>
        <taxon>Zopfia</taxon>
    </lineage>
</organism>
<dbReference type="GO" id="GO:0071038">
    <property type="term" value="P:TRAMP-dependent tRNA surveillance pathway"/>
    <property type="evidence" value="ECO:0007669"/>
    <property type="project" value="TreeGrafter"/>
</dbReference>
<dbReference type="InterPro" id="IPR036345">
    <property type="entry name" value="ExoRNase_PH_dom2_sf"/>
</dbReference>
<gene>
    <name evidence="11" type="ORF">K469DRAFT_695218</name>
</gene>
<evidence type="ECO:0000256" key="8">
    <source>
        <dbReference type="ARBA" id="ARBA00023242"/>
    </source>
</evidence>
<evidence type="ECO:0000256" key="3">
    <source>
        <dbReference type="ARBA" id="ARBA00006678"/>
    </source>
</evidence>
<evidence type="ECO:0000256" key="4">
    <source>
        <dbReference type="ARBA" id="ARBA00022490"/>
    </source>
</evidence>
<protein>
    <recommendedName>
        <fullName evidence="9">Ribosomal RNA-processing protein 43</fullName>
    </recommendedName>
</protein>
<evidence type="ECO:0000313" key="11">
    <source>
        <dbReference type="EMBL" id="KAF2178685.1"/>
    </source>
</evidence>
<dbReference type="Gene3D" id="3.30.230.70">
    <property type="entry name" value="GHMP Kinase, N-terminal domain"/>
    <property type="match status" value="1"/>
</dbReference>
<dbReference type="GO" id="GO:0005840">
    <property type="term" value="C:ribosome"/>
    <property type="evidence" value="ECO:0007669"/>
    <property type="project" value="UniProtKB-KW"/>
</dbReference>
<name>A0A6A6DHT0_9PEZI</name>
<comment type="subcellular location">
    <subcellularLocation>
        <location evidence="1">Cytoplasm</location>
    </subcellularLocation>
    <subcellularLocation>
        <location evidence="2">Nucleus</location>
        <location evidence="2">Nucleolus</location>
    </subcellularLocation>
</comment>
<dbReference type="Pfam" id="PF01138">
    <property type="entry name" value="RNase_PH"/>
    <property type="match status" value="1"/>
</dbReference>
<dbReference type="GO" id="GO:0016075">
    <property type="term" value="P:rRNA catabolic process"/>
    <property type="evidence" value="ECO:0007669"/>
    <property type="project" value="TreeGrafter"/>
</dbReference>
<dbReference type="GO" id="GO:0071035">
    <property type="term" value="P:nuclear polyadenylation-dependent rRNA catabolic process"/>
    <property type="evidence" value="ECO:0007669"/>
    <property type="project" value="TreeGrafter"/>
</dbReference>
<keyword evidence="6" id="KW-0271">Exosome</keyword>
<keyword evidence="7" id="KW-0694">RNA-binding</keyword>
<keyword evidence="8" id="KW-0539">Nucleus</keyword>
<keyword evidence="4" id="KW-0963">Cytoplasm</keyword>
<proteinExistence type="inferred from homology"/>
<dbReference type="OrthoDB" id="45882at2759"/>
<evidence type="ECO:0000256" key="1">
    <source>
        <dbReference type="ARBA" id="ARBA00004496"/>
    </source>
</evidence>
<dbReference type="EMBL" id="ML994673">
    <property type="protein sequence ID" value="KAF2178685.1"/>
    <property type="molecule type" value="Genomic_DNA"/>
</dbReference>
<evidence type="ECO:0000259" key="10">
    <source>
        <dbReference type="Pfam" id="PF01138"/>
    </source>
</evidence>
<dbReference type="GO" id="GO:0071028">
    <property type="term" value="P:nuclear mRNA surveillance"/>
    <property type="evidence" value="ECO:0007669"/>
    <property type="project" value="TreeGrafter"/>
</dbReference>
<reference evidence="11" key="1">
    <citation type="journal article" date="2020" name="Stud. Mycol.">
        <title>101 Dothideomycetes genomes: a test case for predicting lifestyles and emergence of pathogens.</title>
        <authorList>
            <person name="Haridas S."/>
            <person name="Albert R."/>
            <person name="Binder M."/>
            <person name="Bloem J."/>
            <person name="Labutti K."/>
            <person name="Salamov A."/>
            <person name="Andreopoulos B."/>
            <person name="Baker S."/>
            <person name="Barry K."/>
            <person name="Bills G."/>
            <person name="Bluhm B."/>
            <person name="Cannon C."/>
            <person name="Castanera R."/>
            <person name="Culley D."/>
            <person name="Daum C."/>
            <person name="Ezra D."/>
            <person name="Gonzalez J."/>
            <person name="Henrissat B."/>
            <person name="Kuo A."/>
            <person name="Liang C."/>
            <person name="Lipzen A."/>
            <person name="Lutzoni F."/>
            <person name="Magnuson J."/>
            <person name="Mondo S."/>
            <person name="Nolan M."/>
            <person name="Ohm R."/>
            <person name="Pangilinan J."/>
            <person name="Park H.-J."/>
            <person name="Ramirez L."/>
            <person name="Alfaro M."/>
            <person name="Sun H."/>
            <person name="Tritt A."/>
            <person name="Yoshinaga Y."/>
            <person name="Zwiers L.-H."/>
            <person name="Turgeon B."/>
            <person name="Goodwin S."/>
            <person name="Spatafora J."/>
            <person name="Crous P."/>
            <person name="Grigoriev I."/>
        </authorList>
    </citation>
    <scope>NUCLEOTIDE SEQUENCE</scope>
    <source>
        <strain evidence="11">CBS 207.26</strain>
    </source>
</reference>
<dbReference type="GO" id="GO:0000467">
    <property type="term" value="P:exonucleolytic trimming to generate mature 3'-end of 5.8S rRNA from tricistronic rRNA transcript (SSU-rRNA, 5.8S rRNA, LSU-rRNA)"/>
    <property type="evidence" value="ECO:0007669"/>
    <property type="project" value="TreeGrafter"/>
</dbReference>
<keyword evidence="12" id="KW-1185">Reference proteome</keyword>
<dbReference type="InterPro" id="IPR027408">
    <property type="entry name" value="PNPase/RNase_PH_dom_sf"/>
</dbReference>
<dbReference type="PANTHER" id="PTHR11097">
    <property type="entry name" value="EXOSOME COMPLEX EXONUCLEASE RIBOSOMAL RNA PROCESSING PROTEIN"/>
    <property type="match status" value="1"/>
</dbReference>
<accession>A0A6A6DHT0</accession>
<evidence type="ECO:0000256" key="2">
    <source>
        <dbReference type="ARBA" id="ARBA00004604"/>
    </source>
</evidence>
<sequence>MATQPQPVPALSFPRPIFAALSPHPFLAAHLASDKAIRANGRKPQEFRTPGINTGSLTHCNGSAVVRLGNTAVVCGIRAEILRAEDIANPIVTGVRREDEDGEEDDREEIEGLRLLVPNIELATGSAPSHLPGSPPSTTAQTLVTRIRSLLISAHLLRADDLRITYAPPVPEDLDTPDVEQEEEIKGYWVLYIDTMFLSLDGAAFDAAWCALLAALRDTLIPHAYYDSDLETILCSDDPSQARKLKLRGLPVPSTFAVFESTEGDKEGDSEREKAWVLSDPDAFEEGVCKETVTVVVDGSGGTKGQSEENVRKIEKSGGGVIGRENMKGLIKRGVERWGVWERVLNDK</sequence>
<dbReference type="PANTHER" id="PTHR11097:SF9">
    <property type="entry name" value="EXOSOME COMPLEX COMPONENT RRP43"/>
    <property type="match status" value="1"/>
</dbReference>
<keyword evidence="11" id="KW-0687">Ribonucleoprotein</keyword>
<dbReference type="AlphaFoldDB" id="A0A6A6DHT0"/>
<evidence type="ECO:0000256" key="6">
    <source>
        <dbReference type="ARBA" id="ARBA00022835"/>
    </source>
</evidence>
<dbReference type="GO" id="GO:0034476">
    <property type="term" value="P:U5 snRNA 3'-end processing"/>
    <property type="evidence" value="ECO:0007669"/>
    <property type="project" value="TreeGrafter"/>
</dbReference>
<dbReference type="InterPro" id="IPR050590">
    <property type="entry name" value="Exosome_comp_Rrp42_subfam"/>
</dbReference>
<dbReference type="SUPFAM" id="SSF54211">
    <property type="entry name" value="Ribosomal protein S5 domain 2-like"/>
    <property type="match status" value="1"/>
</dbReference>
<comment type="similarity">
    <text evidence="3">Belongs to the RNase PH family.</text>
</comment>
<dbReference type="GO" id="GO:0005730">
    <property type="term" value="C:nucleolus"/>
    <property type="evidence" value="ECO:0007669"/>
    <property type="project" value="UniProtKB-SubCell"/>
</dbReference>
<dbReference type="GO" id="GO:0034475">
    <property type="term" value="P:U4 snRNA 3'-end processing"/>
    <property type="evidence" value="ECO:0007669"/>
    <property type="project" value="TreeGrafter"/>
</dbReference>
<dbReference type="GO" id="GO:0000176">
    <property type="term" value="C:nuclear exosome (RNase complex)"/>
    <property type="evidence" value="ECO:0007669"/>
    <property type="project" value="UniProtKB-ARBA"/>
</dbReference>
<evidence type="ECO:0000256" key="7">
    <source>
        <dbReference type="ARBA" id="ARBA00022884"/>
    </source>
</evidence>
<evidence type="ECO:0000256" key="5">
    <source>
        <dbReference type="ARBA" id="ARBA00022552"/>
    </source>
</evidence>
<dbReference type="GO" id="GO:0034473">
    <property type="term" value="P:U1 snRNA 3'-end processing"/>
    <property type="evidence" value="ECO:0007669"/>
    <property type="project" value="TreeGrafter"/>
</dbReference>
<evidence type="ECO:0000313" key="12">
    <source>
        <dbReference type="Proteomes" id="UP000800200"/>
    </source>
</evidence>
<feature type="domain" description="Exoribonuclease phosphorolytic" evidence="10">
    <location>
        <begin position="46"/>
        <end position="222"/>
    </location>
</feature>
<dbReference type="InterPro" id="IPR001247">
    <property type="entry name" value="ExoRNase_PH_dom1"/>
</dbReference>
<dbReference type="GO" id="GO:0000177">
    <property type="term" value="C:cytoplasmic exosome (RNase complex)"/>
    <property type="evidence" value="ECO:0007669"/>
    <property type="project" value="TreeGrafter"/>
</dbReference>
<dbReference type="Proteomes" id="UP000800200">
    <property type="component" value="Unassembled WGS sequence"/>
</dbReference>